<evidence type="ECO:0000313" key="3">
    <source>
        <dbReference type="Proteomes" id="UP000292702"/>
    </source>
</evidence>
<gene>
    <name evidence="2" type="ORF">EIP91_005476</name>
</gene>
<keyword evidence="1" id="KW-0732">Signal</keyword>
<evidence type="ECO:0000313" key="2">
    <source>
        <dbReference type="EMBL" id="TCD71710.1"/>
    </source>
</evidence>
<proteinExistence type="predicted"/>
<dbReference type="AlphaFoldDB" id="A0A4R0RS09"/>
<protein>
    <submittedName>
        <fullName evidence="2">Uncharacterized protein</fullName>
    </submittedName>
</protein>
<keyword evidence="3" id="KW-1185">Reference proteome</keyword>
<feature type="chain" id="PRO_5020922541" evidence="1">
    <location>
        <begin position="21"/>
        <end position="124"/>
    </location>
</feature>
<comment type="caution">
    <text evidence="2">The sequence shown here is derived from an EMBL/GenBank/DDBJ whole genome shotgun (WGS) entry which is preliminary data.</text>
</comment>
<evidence type="ECO:0000256" key="1">
    <source>
        <dbReference type="SAM" id="SignalP"/>
    </source>
</evidence>
<reference evidence="2 3" key="1">
    <citation type="submission" date="2018-11" db="EMBL/GenBank/DDBJ databases">
        <title>Genome assembly of Steccherinum ochraceum LE-BIN_3174, the white-rot fungus of the Steccherinaceae family (The Residual Polyporoid clade, Polyporales, Basidiomycota).</title>
        <authorList>
            <person name="Fedorova T.V."/>
            <person name="Glazunova O.A."/>
            <person name="Landesman E.O."/>
            <person name="Moiseenko K.V."/>
            <person name="Psurtseva N.V."/>
            <person name="Savinova O.S."/>
            <person name="Shakhova N.V."/>
            <person name="Tyazhelova T.V."/>
            <person name="Vasina D.V."/>
        </authorList>
    </citation>
    <scope>NUCLEOTIDE SEQUENCE [LARGE SCALE GENOMIC DNA]</scope>
    <source>
        <strain evidence="2 3">LE-BIN_3174</strain>
    </source>
</reference>
<name>A0A4R0RS09_9APHY</name>
<dbReference type="EMBL" id="RWJN01000003">
    <property type="protein sequence ID" value="TCD71710.1"/>
    <property type="molecule type" value="Genomic_DNA"/>
</dbReference>
<organism evidence="2 3">
    <name type="scientific">Steccherinum ochraceum</name>
    <dbReference type="NCBI Taxonomy" id="92696"/>
    <lineage>
        <taxon>Eukaryota</taxon>
        <taxon>Fungi</taxon>
        <taxon>Dikarya</taxon>
        <taxon>Basidiomycota</taxon>
        <taxon>Agaricomycotina</taxon>
        <taxon>Agaricomycetes</taxon>
        <taxon>Polyporales</taxon>
        <taxon>Steccherinaceae</taxon>
        <taxon>Steccherinum</taxon>
    </lineage>
</organism>
<sequence length="124" mass="14065">MQNRLVFLVVLAIFARSLVALPTEKRDSNHLERAEEATDGDYVYTGHQLKRGEDFDDVKNTYIYTGGGSSKRAEGTADNTYIYSSPQRREEDSLNGVDDVFIYSSPEKRAEDIIDDTYIYNPGK</sequence>
<feature type="signal peptide" evidence="1">
    <location>
        <begin position="1"/>
        <end position="20"/>
    </location>
</feature>
<accession>A0A4R0RS09</accession>
<dbReference type="Proteomes" id="UP000292702">
    <property type="component" value="Unassembled WGS sequence"/>
</dbReference>